<evidence type="ECO:0000313" key="3">
    <source>
        <dbReference type="EMBL" id="SFP95937.1"/>
    </source>
</evidence>
<dbReference type="InterPro" id="IPR029061">
    <property type="entry name" value="THDP-binding"/>
</dbReference>
<dbReference type="RefSeq" id="WP_092282157.1">
    <property type="nucleotide sequence ID" value="NZ_FOXR01000007.1"/>
</dbReference>
<keyword evidence="4" id="KW-1185">Reference proteome</keyword>
<gene>
    <name evidence="3" type="ORF">SAMN05444406_10781</name>
</gene>
<dbReference type="GO" id="GO:0016625">
    <property type="term" value="F:oxidoreductase activity, acting on the aldehyde or oxo group of donors, iron-sulfur protein as acceptor"/>
    <property type="evidence" value="ECO:0007669"/>
    <property type="project" value="UniProtKB-ARBA"/>
</dbReference>
<reference evidence="3 4" key="1">
    <citation type="submission" date="2016-10" db="EMBL/GenBank/DDBJ databases">
        <authorList>
            <person name="de Groot N.N."/>
        </authorList>
    </citation>
    <scope>NUCLEOTIDE SEQUENCE [LARGE SCALE GENOMIC DNA]</scope>
    <source>
        <strain evidence="3 4">DSM 20678</strain>
    </source>
</reference>
<dbReference type="OrthoDB" id="9775140at2"/>
<dbReference type="GO" id="GO:0045333">
    <property type="term" value="P:cellular respiration"/>
    <property type="evidence" value="ECO:0007669"/>
    <property type="project" value="UniProtKB-ARBA"/>
</dbReference>
<keyword evidence="1" id="KW-0560">Oxidoreductase</keyword>
<dbReference type="PANTHER" id="PTHR48084">
    <property type="entry name" value="2-OXOGLUTARATE OXIDOREDUCTASE SUBUNIT KORB-RELATED"/>
    <property type="match status" value="1"/>
</dbReference>
<dbReference type="InterPro" id="IPR011766">
    <property type="entry name" value="TPP_enzyme_TPP-bd"/>
</dbReference>
<dbReference type="GO" id="GO:0030976">
    <property type="term" value="F:thiamine pyrophosphate binding"/>
    <property type="evidence" value="ECO:0007669"/>
    <property type="project" value="InterPro"/>
</dbReference>
<dbReference type="SUPFAM" id="SSF52518">
    <property type="entry name" value="Thiamin diphosphate-binding fold (THDP-binding)"/>
    <property type="match status" value="1"/>
</dbReference>
<organism evidence="3 4">
    <name type="scientific">Caldicoprobacter faecalis</name>
    <dbReference type="NCBI Taxonomy" id="937334"/>
    <lineage>
        <taxon>Bacteria</taxon>
        <taxon>Bacillati</taxon>
        <taxon>Bacillota</taxon>
        <taxon>Clostridia</taxon>
        <taxon>Caldicoprobacterales</taxon>
        <taxon>Caldicoprobacteraceae</taxon>
        <taxon>Caldicoprobacter</taxon>
    </lineage>
</organism>
<dbReference type="InterPro" id="IPR051457">
    <property type="entry name" value="2-oxoacid:Fd_oxidoreductase"/>
</dbReference>
<name>A0A1I5ULK5_9FIRM</name>
<evidence type="ECO:0000313" key="4">
    <source>
        <dbReference type="Proteomes" id="UP000198577"/>
    </source>
</evidence>
<dbReference type="AlphaFoldDB" id="A0A1I5ULK5"/>
<dbReference type="Gene3D" id="3.40.50.970">
    <property type="match status" value="1"/>
</dbReference>
<feature type="domain" description="Thiamine pyrophosphate enzyme TPP-binding" evidence="2">
    <location>
        <begin position="59"/>
        <end position="209"/>
    </location>
</feature>
<evidence type="ECO:0000259" key="2">
    <source>
        <dbReference type="Pfam" id="PF02775"/>
    </source>
</evidence>
<dbReference type="Pfam" id="PF02775">
    <property type="entry name" value="TPP_enzyme_C"/>
    <property type="match status" value="1"/>
</dbReference>
<accession>A0A1I5ULK5</accession>
<dbReference type="PANTHER" id="PTHR48084:SF3">
    <property type="entry name" value="SUBUNIT OF PYRUVATE:FLAVODOXIN OXIDOREDUCTASE"/>
    <property type="match status" value="1"/>
</dbReference>
<dbReference type="STRING" id="937334.SAMN05444406_10781"/>
<sequence>MTKVFTRPKSLTDKPFHYCPGCTHGIVHRLVAEAIDELGIRERTIGVAPVGCAVFAYEYFNCDMQEAAHGRAPAVATGIKRVLPDRVVFTYQGDGDLAAIGTAEIVHAATRGENITVIFINNAIYGMTGGQMAPTTLIGQVTTTTPYGRDPGKAGYPIRMSEMLATLEGSAYIERVSVHDIKHINQAKRAIKKAFEIQLAGKGFSMVEVLSTCPTNWGMTPVEALKWLEQNMIPYYPLGVKKEGK</sequence>
<proteinExistence type="predicted"/>
<dbReference type="CDD" id="cd03375">
    <property type="entry name" value="TPP_OGFOR"/>
    <property type="match status" value="1"/>
</dbReference>
<dbReference type="Proteomes" id="UP000198577">
    <property type="component" value="Unassembled WGS sequence"/>
</dbReference>
<dbReference type="EMBL" id="FOXR01000007">
    <property type="protein sequence ID" value="SFP95937.1"/>
    <property type="molecule type" value="Genomic_DNA"/>
</dbReference>
<evidence type="ECO:0000256" key="1">
    <source>
        <dbReference type="ARBA" id="ARBA00023002"/>
    </source>
</evidence>
<protein>
    <submittedName>
        <fullName evidence="3">2-oxoglutarate ferredoxin oxidoreductase subunit beta</fullName>
    </submittedName>
</protein>